<comment type="similarity">
    <text evidence="1">Belongs to the short-chain dehydrogenases/reductases (SDR) family.</text>
</comment>
<organism evidence="4 5">
    <name type="scientific">Aspergillus pseudoustus</name>
    <dbReference type="NCBI Taxonomy" id="1810923"/>
    <lineage>
        <taxon>Eukaryota</taxon>
        <taxon>Fungi</taxon>
        <taxon>Dikarya</taxon>
        <taxon>Ascomycota</taxon>
        <taxon>Pezizomycotina</taxon>
        <taxon>Eurotiomycetes</taxon>
        <taxon>Eurotiomycetidae</taxon>
        <taxon>Eurotiales</taxon>
        <taxon>Aspergillaceae</taxon>
        <taxon>Aspergillus</taxon>
        <taxon>Aspergillus subgen. Nidulantes</taxon>
    </lineage>
</organism>
<dbReference type="InterPro" id="IPR036291">
    <property type="entry name" value="NAD(P)-bd_dom_sf"/>
</dbReference>
<keyword evidence="5" id="KW-1185">Reference proteome</keyword>
<dbReference type="PANTHER" id="PTHR43544">
    <property type="entry name" value="SHORT-CHAIN DEHYDROGENASE/REDUCTASE"/>
    <property type="match status" value="1"/>
</dbReference>
<keyword evidence="3" id="KW-0560">Oxidoreductase</keyword>
<protein>
    <recommendedName>
        <fullName evidence="6">Toxin biosynthesis ketoreductase</fullName>
    </recommendedName>
</protein>
<dbReference type="EMBL" id="JBFXLU010000231">
    <property type="protein sequence ID" value="KAL2834030.1"/>
    <property type="molecule type" value="Genomic_DNA"/>
</dbReference>
<gene>
    <name evidence="4" type="ORF">BJY01DRAFT_89228</name>
</gene>
<dbReference type="InterPro" id="IPR051468">
    <property type="entry name" value="Fungal_SecMetab_SDRs"/>
</dbReference>
<sequence>MSRIVLVTGAGRGIGKGLVTHYLGQPNTTVIGTVRDTTSAKAKELESLPKADESRLILVAYVVDNATSATEAVAELQARHGINHLDIVIANAGICDHWSPVSEAADADLVSHFEVNTLGLLRLFRALAPLLQKAATPKFVYISTLLGSIGAIGQYPSMTGPYGMSKVAGNFMVRKIHMENEHLTTLAVDPGLVQTDLGDRAARFYGLDKAPVTLEESVRGITTQIEKVDKSTSGSFVNCQGETVPW</sequence>
<dbReference type="SUPFAM" id="SSF51735">
    <property type="entry name" value="NAD(P)-binding Rossmann-fold domains"/>
    <property type="match status" value="1"/>
</dbReference>
<dbReference type="Gene3D" id="3.40.50.720">
    <property type="entry name" value="NAD(P)-binding Rossmann-like Domain"/>
    <property type="match status" value="1"/>
</dbReference>
<name>A0ABR4J223_9EURO</name>
<evidence type="ECO:0000313" key="5">
    <source>
        <dbReference type="Proteomes" id="UP001610446"/>
    </source>
</evidence>
<dbReference type="PRINTS" id="PR00081">
    <property type="entry name" value="GDHRDH"/>
</dbReference>
<keyword evidence="2" id="KW-0521">NADP</keyword>
<evidence type="ECO:0000256" key="3">
    <source>
        <dbReference type="ARBA" id="ARBA00023002"/>
    </source>
</evidence>
<reference evidence="4 5" key="1">
    <citation type="submission" date="2024-07" db="EMBL/GenBank/DDBJ databases">
        <title>Section-level genome sequencing and comparative genomics of Aspergillus sections Usti and Cavernicolus.</title>
        <authorList>
            <consortium name="Lawrence Berkeley National Laboratory"/>
            <person name="Nybo J.L."/>
            <person name="Vesth T.C."/>
            <person name="Theobald S."/>
            <person name="Frisvad J.C."/>
            <person name="Larsen T.O."/>
            <person name="Kjaerboelling I."/>
            <person name="Rothschild-Mancinelli K."/>
            <person name="Lyhne E.K."/>
            <person name="Kogle M.E."/>
            <person name="Barry K."/>
            <person name="Clum A."/>
            <person name="Na H."/>
            <person name="Ledsgaard L."/>
            <person name="Lin J."/>
            <person name="Lipzen A."/>
            <person name="Kuo A."/>
            <person name="Riley R."/>
            <person name="Mondo S."/>
            <person name="Labutti K."/>
            <person name="Haridas S."/>
            <person name="Pangalinan J."/>
            <person name="Salamov A.A."/>
            <person name="Simmons B.A."/>
            <person name="Magnuson J.K."/>
            <person name="Chen J."/>
            <person name="Drula E."/>
            <person name="Henrissat B."/>
            <person name="Wiebenga A."/>
            <person name="Lubbers R.J."/>
            <person name="Gomes A.C."/>
            <person name="Makela M.R."/>
            <person name="Stajich J."/>
            <person name="Grigoriev I.V."/>
            <person name="Mortensen U.H."/>
            <person name="De Vries R.P."/>
            <person name="Baker S.E."/>
            <person name="Andersen M.R."/>
        </authorList>
    </citation>
    <scope>NUCLEOTIDE SEQUENCE [LARGE SCALE GENOMIC DNA]</scope>
    <source>
        <strain evidence="4 5">CBS 123904</strain>
    </source>
</reference>
<dbReference type="InterPro" id="IPR002347">
    <property type="entry name" value="SDR_fam"/>
</dbReference>
<dbReference type="Pfam" id="PF00106">
    <property type="entry name" value="adh_short"/>
    <property type="match status" value="1"/>
</dbReference>
<comment type="caution">
    <text evidence="4">The sequence shown here is derived from an EMBL/GenBank/DDBJ whole genome shotgun (WGS) entry which is preliminary data.</text>
</comment>
<evidence type="ECO:0000313" key="4">
    <source>
        <dbReference type="EMBL" id="KAL2834030.1"/>
    </source>
</evidence>
<evidence type="ECO:0000256" key="1">
    <source>
        <dbReference type="ARBA" id="ARBA00006484"/>
    </source>
</evidence>
<dbReference type="Proteomes" id="UP001610446">
    <property type="component" value="Unassembled WGS sequence"/>
</dbReference>
<dbReference type="CDD" id="cd05325">
    <property type="entry name" value="carb_red_sniffer_like_SDR_c"/>
    <property type="match status" value="1"/>
</dbReference>
<accession>A0ABR4J223</accession>
<dbReference type="PANTHER" id="PTHR43544:SF7">
    <property type="entry name" value="NADB-LER2"/>
    <property type="match status" value="1"/>
</dbReference>
<evidence type="ECO:0000256" key="2">
    <source>
        <dbReference type="ARBA" id="ARBA00022857"/>
    </source>
</evidence>
<proteinExistence type="inferred from homology"/>
<evidence type="ECO:0008006" key="6">
    <source>
        <dbReference type="Google" id="ProtNLM"/>
    </source>
</evidence>